<protein>
    <submittedName>
        <fullName evidence="10">ABC transport system, CydDC cysteine exporter (CydDC-E) family, ATP-binding/permease protein CydC</fullName>
    </submittedName>
</protein>
<keyword evidence="5 7" id="KW-1133">Transmembrane helix</keyword>
<dbReference type="PANTHER" id="PTHR43394:SF1">
    <property type="entry name" value="ATP-BINDING CASSETTE SUB-FAMILY B MEMBER 10, MITOCHONDRIAL"/>
    <property type="match status" value="1"/>
</dbReference>
<dbReference type="InterPro" id="IPR014223">
    <property type="entry name" value="ABC_CydC/D"/>
</dbReference>
<dbReference type="InterPro" id="IPR039421">
    <property type="entry name" value="Type_1_exporter"/>
</dbReference>
<keyword evidence="6 7" id="KW-0472">Membrane</keyword>
<dbReference type="GO" id="GO:0005524">
    <property type="term" value="F:ATP binding"/>
    <property type="evidence" value="ECO:0007669"/>
    <property type="project" value="UniProtKB-KW"/>
</dbReference>
<dbReference type="NCBIfam" id="TIGR02868">
    <property type="entry name" value="CydC"/>
    <property type="match status" value="1"/>
</dbReference>
<feature type="transmembrane region" description="Helical" evidence="7">
    <location>
        <begin position="154"/>
        <end position="174"/>
    </location>
</feature>
<keyword evidence="3" id="KW-0547">Nucleotide-binding</keyword>
<dbReference type="SUPFAM" id="SSF90123">
    <property type="entry name" value="ABC transporter transmembrane region"/>
    <property type="match status" value="1"/>
</dbReference>
<dbReference type="eggNOG" id="COG4987">
    <property type="taxonomic scope" value="Bacteria"/>
</dbReference>
<dbReference type="Pfam" id="PF00005">
    <property type="entry name" value="ABC_tran"/>
    <property type="match status" value="1"/>
</dbReference>
<dbReference type="PROSITE" id="PS50929">
    <property type="entry name" value="ABC_TM1F"/>
    <property type="match status" value="1"/>
</dbReference>
<keyword evidence="2 7" id="KW-0812">Transmembrane</keyword>
<dbReference type="GeneID" id="90161077"/>
<dbReference type="SUPFAM" id="SSF52540">
    <property type="entry name" value="P-loop containing nucleoside triphosphate hydrolases"/>
    <property type="match status" value="1"/>
</dbReference>
<dbReference type="InterPro" id="IPR027417">
    <property type="entry name" value="P-loop_NTPase"/>
</dbReference>
<gene>
    <name evidence="10" type="primary">cydC</name>
    <name evidence="10" type="ordered locus">GPOL_c40680</name>
</gene>
<dbReference type="EMBL" id="CP003119">
    <property type="protein sequence ID" value="AFA75075.1"/>
    <property type="molecule type" value="Genomic_DNA"/>
</dbReference>
<evidence type="ECO:0000259" key="8">
    <source>
        <dbReference type="PROSITE" id="PS50893"/>
    </source>
</evidence>
<dbReference type="KEGG" id="gpo:GPOL_c40680"/>
<dbReference type="Gene3D" id="3.40.50.300">
    <property type="entry name" value="P-loop containing nucleotide triphosphate hydrolases"/>
    <property type="match status" value="1"/>
</dbReference>
<evidence type="ECO:0000256" key="3">
    <source>
        <dbReference type="ARBA" id="ARBA00022741"/>
    </source>
</evidence>
<dbReference type="AlphaFoldDB" id="H6MS62"/>
<dbReference type="GO" id="GO:0034775">
    <property type="term" value="P:glutathione transmembrane transport"/>
    <property type="evidence" value="ECO:0007669"/>
    <property type="project" value="InterPro"/>
</dbReference>
<dbReference type="Gene3D" id="1.20.1560.10">
    <property type="entry name" value="ABC transporter type 1, transmembrane domain"/>
    <property type="match status" value="1"/>
</dbReference>
<evidence type="ECO:0000256" key="7">
    <source>
        <dbReference type="SAM" id="Phobius"/>
    </source>
</evidence>
<dbReference type="InterPro" id="IPR011527">
    <property type="entry name" value="ABC1_TM_dom"/>
</dbReference>
<dbReference type="InterPro" id="IPR003439">
    <property type="entry name" value="ABC_transporter-like_ATP-bd"/>
</dbReference>
<dbReference type="PROSITE" id="PS00211">
    <property type="entry name" value="ABC_TRANSPORTER_1"/>
    <property type="match status" value="1"/>
</dbReference>
<feature type="transmembrane region" description="Helical" evidence="7">
    <location>
        <begin position="130"/>
        <end position="148"/>
    </location>
</feature>
<evidence type="ECO:0000313" key="10">
    <source>
        <dbReference type="EMBL" id="AFA75075.1"/>
    </source>
</evidence>
<feature type="domain" description="ABC transmembrane type-1" evidence="9">
    <location>
        <begin position="16"/>
        <end position="311"/>
    </location>
</feature>
<dbReference type="InterPro" id="IPR017871">
    <property type="entry name" value="ABC_transporter-like_CS"/>
</dbReference>
<dbReference type="GO" id="GO:0016887">
    <property type="term" value="F:ATP hydrolysis activity"/>
    <property type="evidence" value="ECO:0007669"/>
    <property type="project" value="InterPro"/>
</dbReference>
<feature type="transmembrane region" description="Helical" evidence="7">
    <location>
        <begin position="269"/>
        <end position="291"/>
    </location>
</feature>
<evidence type="ECO:0000259" key="9">
    <source>
        <dbReference type="PROSITE" id="PS50929"/>
    </source>
</evidence>
<comment type="subcellular location">
    <subcellularLocation>
        <location evidence="1">Cell membrane</location>
        <topology evidence="1">Multi-pass membrane protein</topology>
    </subcellularLocation>
</comment>
<dbReference type="InterPro" id="IPR003593">
    <property type="entry name" value="AAA+_ATPase"/>
</dbReference>
<keyword evidence="11" id="KW-1185">Reference proteome</keyword>
<evidence type="ECO:0000256" key="6">
    <source>
        <dbReference type="ARBA" id="ARBA00023136"/>
    </source>
</evidence>
<feature type="transmembrane region" description="Helical" evidence="7">
    <location>
        <begin position="238"/>
        <end position="263"/>
    </location>
</feature>
<dbReference type="Proteomes" id="UP000009154">
    <property type="component" value="Chromosome"/>
</dbReference>
<dbReference type="PANTHER" id="PTHR43394">
    <property type="entry name" value="ATP-DEPENDENT PERMEASE MDL1, MITOCHONDRIAL"/>
    <property type="match status" value="1"/>
</dbReference>
<dbReference type="GO" id="GO:0015421">
    <property type="term" value="F:ABC-type oligopeptide transporter activity"/>
    <property type="evidence" value="ECO:0007669"/>
    <property type="project" value="TreeGrafter"/>
</dbReference>
<evidence type="ECO:0000256" key="4">
    <source>
        <dbReference type="ARBA" id="ARBA00022840"/>
    </source>
</evidence>
<feature type="transmembrane region" description="Helical" evidence="7">
    <location>
        <begin position="50"/>
        <end position="69"/>
    </location>
</feature>
<name>H6MS62_GORPV</name>
<accession>H6MS62</accession>
<feature type="domain" description="ABC transporter" evidence="8">
    <location>
        <begin position="358"/>
        <end position="575"/>
    </location>
</feature>
<evidence type="ECO:0000256" key="1">
    <source>
        <dbReference type="ARBA" id="ARBA00004651"/>
    </source>
</evidence>
<proteinExistence type="predicted"/>
<dbReference type="GO" id="GO:0045454">
    <property type="term" value="P:cell redox homeostasis"/>
    <property type="evidence" value="ECO:0007669"/>
    <property type="project" value="InterPro"/>
</dbReference>
<dbReference type="SMART" id="SM00382">
    <property type="entry name" value="AAA"/>
    <property type="match status" value="1"/>
</dbReference>
<dbReference type="PROSITE" id="PS50893">
    <property type="entry name" value="ABC_TRANSPORTER_2"/>
    <property type="match status" value="1"/>
</dbReference>
<evidence type="ECO:0000256" key="2">
    <source>
        <dbReference type="ARBA" id="ARBA00022692"/>
    </source>
</evidence>
<dbReference type="HOGENOM" id="CLU_000604_84_9_11"/>
<sequence>MIRALGFLGLRTRPVLWSLMLGVAGALSALGLAALSAWLITRAWQMPPVLYLSVAITAVRALGISRGLFRYLERLATHDLALGAMATARERLYVALASGSPAYSVTLRRGDLLTRTGDDVDEIGNALIRALIPIGVGMTTSVAAVAIMALVSGWAAFVLAIALIVSGVIAPWLAARGSDRALGDAARANTAVAEATTTALWHAPELVVSRRRRSVLATARQADAEAIRAADRGERIEALAAAATPLSLGASLIAACVIGIGLASGVSGSLAGVSSTTGLLTPMVLGVLILLPLSSFESTAPLTEAGIQLERSRQSAARVMALVDGARRTGQGDSDGQDSSVGDAAIDDVDVHAAPVTLRLDALRWGWSDAAVLGPEAGVTATLTPGSRMAVVGPSGIGKSTLLLTMAGLLDARGGSVTAIDDAGKQLAIRSATCYFAEEAHIFSTSLEENLRVARGDVTVEEMHAALAEVGLADWVAELPDGLGTELTGGAESLSGGQRRRLLLARALLHRAPIVLLDEPTEHLDAADAERLLARILDPSSGMFAPDRTVVVVTHQLPATALHPGRAESVRVVDLSPVAH</sequence>
<reference evidence="10 11" key="1">
    <citation type="journal article" date="2012" name="Appl. Environ. Microbiol.">
        <title>Involvement of two latex-clearing proteins during rubber degradation and insights into the subsequent degradation pathway revealed by the genome sequence of Gordonia polyisoprenivorans strain VH2.</title>
        <authorList>
            <person name="Hiessl S."/>
            <person name="Schuldes J."/>
            <person name="Thurmer A."/>
            <person name="Halbsguth T."/>
            <person name="Broker D."/>
            <person name="Angelov A."/>
            <person name="Liebl W."/>
            <person name="Daniel R."/>
            <person name="Steinbuchel A."/>
        </authorList>
    </citation>
    <scope>NUCLEOTIDE SEQUENCE [LARGE SCALE GENOMIC DNA]</scope>
    <source>
        <strain evidence="11">DSM 44266 / VH2</strain>
    </source>
</reference>
<dbReference type="InterPro" id="IPR036640">
    <property type="entry name" value="ABC1_TM_sf"/>
</dbReference>
<organism evidence="10 11">
    <name type="scientific">Gordonia polyisoprenivorans (strain DSM 44266 / VH2)</name>
    <dbReference type="NCBI Taxonomy" id="1112204"/>
    <lineage>
        <taxon>Bacteria</taxon>
        <taxon>Bacillati</taxon>
        <taxon>Actinomycetota</taxon>
        <taxon>Actinomycetes</taxon>
        <taxon>Mycobacteriales</taxon>
        <taxon>Gordoniaceae</taxon>
        <taxon>Gordonia</taxon>
    </lineage>
</organism>
<evidence type="ECO:0000313" key="11">
    <source>
        <dbReference type="Proteomes" id="UP000009154"/>
    </source>
</evidence>
<dbReference type="RefSeq" id="WP_014361348.1">
    <property type="nucleotide sequence ID" value="NC_016906.1"/>
</dbReference>
<evidence type="ECO:0000256" key="5">
    <source>
        <dbReference type="ARBA" id="ARBA00022989"/>
    </source>
</evidence>
<dbReference type="GO" id="GO:0005886">
    <property type="term" value="C:plasma membrane"/>
    <property type="evidence" value="ECO:0007669"/>
    <property type="project" value="UniProtKB-SubCell"/>
</dbReference>
<dbReference type="STRING" id="1112204.GPOL_c40680"/>
<feature type="transmembrane region" description="Helical" evidence="7">
    <location>
        <begin position="15"/>
        <end position="38"/>
    </location>
</feature>
<keyword evidence="4 10" id="KW-0067">ATP-binding</keyword>